<keyword evidence="11" id="KW-0030">Aminoacyl-tRNA synthetase</keyword>
<proteinExistence type="predicted"/>
<dbReference type="InterPro" id="IPR051335">
    <property type="entry name" value="Alanyl-tRNA_Editing_Enzymes"/>
</dbReference>
<dbReference type="GO" id="GO:0046872">
    <property type="term" value="F:metal ion binding"/>
    <property type="evidence" value="ECO:0007669"/>
    <property type="project" value="UniProtKB-KW"/>
</dbReference>
<dbReference type="InterPro" id="IPR009000">
    <property type="entry name" value="Transl_B-barrel_sf"/>
</dbReference>
<dbReference type="eggNOG" id="COG0013">
    <property type="taxonomic scope" value="Bacteria"/>
</dbReference>
<dbReference type="InterPro" id="IPR012947">
    <property type="entry name" value="tRNA_SAD"/>
</dbReference>
<name>F5YBC0_LEAAZ</name>
<dbReference type="PANTHER" id="PTHR43462">
    <property type="entry name" value="ALANYL-TRNA EDITING PROTEIN"/>
    <property type="match status" value="1"/>
</dbReference>
<dbReference type="InterPro" id="IPR018164">
    <property type="entry name" value="Ala-tRNA-synth_IIc_N"/>
</dbReference>
<evidence type="ECO:0000256" key="1">
    <source>
        <dbReference type="ARBA" id="ARBA00001947"/>
    </source>
</evidence>
<dbReference type="EMBL" id="CP001841">
    <property type="protein sequence ID" value="AEF80980.1"/>
    <property type="molecule type" value="Genomic_DNA"/>
</dbReference>
<dbReference type="Gene3D" id="3.30.980.10">
    <property type="entry name" value="Threonyl-trna Synthetase, Chain A, domain 2"/>
    <property type="match status" value="1"/>
</dbReference>
<evidence type="ECO:0000256" key="6">
    <source>
        <dbReference type="ARBA" id="ARBA00024779"/>
    </source>
</evidence>
<accession>F5YBC0</accession>
<evidence type="ECO:0000256" key="4">
    <source>
        <dbReference type="ARBA" id="ARBA00022723"/>
    </source>
</evidence>
<keyword evidence="9" id="KW-0175">Coiled coil</keyword>
<dbReference type="Pfam" id="PF01411">
    <property type="entry name" value="tRNA-synt_2c"/>
    <property type="match status" value="1"/>
</dbReference>
<dbReference type="InterPro" id="IPR018163">
    <property type="entry name" value="Thr/Ala-tRNA-synth_IIc_edit"/>
</dbReference>
<keyword evidence="11" id="KW-0436">Ligase</keyword>
<dbReference type="GO" id="GO:0005524">
    <property type="term" value="F:ATP binding"/>
    <property type="evidence" value="ECO:0007669"/>
    <property type="project" value="InterPro"/>
</dbReference>
<dbReference type="RefSeq" id="WP_015710146.1">
    <property type="nucleotide sequence ID" value="NC_015577.1"/>
</dbReference>
<dbReference type="KEGG" id="taz:TREAZ_1890"/>
<evidence type="ECO:0000256" key="5">
    <source>
        <dbReference type="ARBA" id="ARBA00022833"/>
    </source>
</evidence>
<evidence type="ECO:0000256" key="3">
    <source>
        <dbReference type="ARBA" id="ARBA00017959"/>
    </source>
</evidence>
<dbReference type="HOGENOM" id="CLU_004485_7_2_12"/>
<dbReference type="OrthoDB" id="9812949at2"/>
<evidence type="ECO:0000313" key="12">
    <source>
        <dbReference type="Proteomes" id="UP000009222"/>
    </source>
</evidence>
<keyword evidence="12" id="KW-1185">Reference proteome</keyword>
<comment type="catalytic activity">
    <reaction evidence="8">
        <text>tRNA(Ala) + L-alanine + ATP = L-alanyl-tRNA(Ala) + AMP + diphosphate</text>
        <dbReference type="Rhea" id="RHEA:12540"/>
        <dbReference type="Rhea" id="RHEA-COMP:9657"/>
        <dbReference type="Rhea" id="RHEA-COMP:9923"/>
        <dbReference type="ChEBI" id="CHEBI:30616"/>
        <dbReference type="ChEBI" id="CHEBI:33019"/>
        <dbReference type="ChEBI" id="CHEBI:57972"/>
        <dbReference type="ChEBI" id="CHEBI:78442"/>
        <dbReference type="ChEBI" id="CHEBI:78497"/>
        <dbReference type="ChEBI" id="CHEBI:456215"/>
        <dbReference type="EC" id="6.1.1.7"/>
    </reaction>
</comment>
<organism evidence="11 12">
    <name type="scientific">Leadbettera azotonutricia (strain ATCC BAA-888 / DSM 13862 / ZAS-9)</name>
    <name type="common">Treponema azotonutricium</name>
    <dbReference type="NCBI Taxonomy" id="545695"/>
    <lineage>
        <taxon>Bacteria</taxon>
        <taxon>Pseudomonadati</taxon>
        <taxon>Spirochaetota</taxon>
        <taxon>Spirochaetia</taxon>
        <taxon>Spirochaetales</taxon>
        <taxon>Breznakiellaceae</taxon>
        <taxon>Leadbettera</taxon>
    </lineage>
</organism>
<evidence type="ECO:0000259" key="10">
    <source>
        <dbReference type="PROSITE" id="PS50860"/>
    </source>
</evidence>
<dbReference type="SMART" id="SM00863">
    <property type="entry name" value="tRNA_SAD"/>
    <property type="match status" value="1"/>
</dbReference>
<comment type="cofactor">
    <cofactor evidence="1">
        <name>Zn(2+)</name>
        <dbReference type="ChEBI" id="CHEBI:29105"/>
    </cofactor>
</comment>
<dbReference type="AlphaFoldDB" id="F5YBC0"/>
<comment type="subcellular location">
    <subcellularLocation>
        <location evidence="2">Cytoplasm</location>
    </subcellularLocation>
</comment>
<protein>
    <recommendedName>
        <fullName evidence="3">Alanine--tRNA ligase</fullName>
    </recommendedName>
    <alternativeName>
        <fullName evidence="7">Alanyl-tRNA synthetase</fullName>
    </alternativeName>
</protein>
<dbReference type="PANTHER" id="PTHR43462:SF1">
    <property type="entry name" value="ALANYL-TRNA EDITING PROTEIN AARSD1"/>
    <property type="match status" value="1"/>
</dbReference>
<dbReference type="InterPro" id="IPR018165">
    <property type="entry name" value="Ala-tRNA-synth_IIc_core"/>
</dbReference>
<dbReference type="Gene3D" id="2.40.30.130">
    <property type="match status" value="1"/>
</dbReference>
<reference evidence="12" key="1">
    <citation type="submission" date="2009-12" db="EMBL/GenBank/DDBJ databases">
        <title>Complete sequence of Treponema azotonutricium strain ZAS-9.</title>
        <authorList>
            <person name="Tetu S.G."/>
            <person name="Matson E."/>
            <person name="Ren Q."/>
            <person name="Seshadri R."/>
            <person name="Elbourne L."/>
            <person name="Hassan K.A."/>
            <person name="Durkin A."/>
            <person name="Radune D."/>
            <person name="Mohamoud Y."/>
            <person name="Shay R."/>
            <person name="Jin S."/>
            <person name="Zhang X."/>
            <person name="Lucey K."/>
            <person name="Ballor N.R."/>
            <person name="Ottesen E."/>
            <person name="Rosenthal R."/>
            <person name="Allen A."/>
            <person name="Leadbetter J.R."/>
            <person name="Paulsen I.T."/>
        </authorList>
    </citation>
    <scope>NUCLEOTIDE SEQUENCE [LARGE SCALE GENOMIC DNA]</scope>
    <source>
        <strain evidence="12">ATCC BAA-888 / DSM 13862 / ZAS-9</strain>
    </source>
</reference>
<dbReference type="InParanoid" id="F5YBC0"/>
<dbReference type="SUPFAM" id="SSF50447">
    <property type="entry name" value="Translation proteins"/>
    <property type="match status" value="1"/>
</dbReference>
<comment type="function">
    <text evidence="6">Catalyzes the attachment of alanine to tRNA(Ala) in a two-step reaction: alanine is first activated by ATP to form Ala-AMP and then transferred to the acceptor end of tRNA(Ala). Also edits incorrectly charged Ser-tRNA(Ala) and Gly-tRNA(Ala) via its editing domain.</text>
</comment>
<dbReference type="GO" id="GO:0005737">
    <property type="term" value="C:cytoplasm"/>
    <property type="evidence" value="ECO:0007669"/>
    <property type="project" value="UniProtKB-SubCell"/>
</dbReference>
<evidence type="ECO:0000256" key="8">
    <source>
        <dbReference type="ARBA" id="ARBA00048300"/>
    </source>
</evidence>
<reference evidence="11 12" key="2">
    <citation type="journal article" date="2011" name="ISME J.">
        <title>RNA-seq reveals cooperative metabolic interactions between two termite-gut spirochete species in co-culture.</title>
        <authorList>
            <person name="Rosenthal A.Z."/>
            <person name="Matson E.G."/>
            <person name="Eldar A."/>
            <person name="Leadbetter J.R."/>
        </authorList>
    </citation>
    <scope>NUCLEOTIDE SEQUENCE [LARGE SCALE GENOMIC DNA]</scope>
    <source>
        <strain evidence="12">ATCC BAA-888 / DSM 13862 / ZAS-9</strain>
    </source>
</reference>
<evidence type="ECO:0000256" key="9">
    <source>
        <dbReference type="SAM" id="Coils"/>
    </source>
</evidence>
<dbReference type="Proteomes" id="UP000009222">
    <property type="component" value="Chromosome"/>
</dbReference>
<gene>
    <name evidence="11" type="ordered locus">TREAZ_1890</name>
</gene>
<dbReference type="GO" id="GO:0003676">
    <property type="term" value="F:nucleic acid binding"/>
    <property type="evidence" value="ECO:0007669"/>
    <property type="project" value="InterPro"/>
</dbReference>
<dbReference type="PROSITE" id="PS50860">
    <property type="entry name" value="AA_TRNA_LIGASE_II_ALA"/>
    <property type="match status" value="1"/>
</dbReference>
<dbReference type="GO" id="GO:0004813">
    <property type="term" value="F:alanine-tRNA ligase activity"/>
    <property type="evidence" value="ECO:0007669"/>
    <property type="project" value="UniProtKB-EC"/>
</dbReference>
<keyword evidence="4" id="KW-0479">Metal-binding</keyword>
<dbReference type="Gene3D" id="3.10.310.40">
    <property type="match status" value="1"/>
</dbReference>
<feature type="domain" description="Alanyl-transfer RNA synthetases family profile" evidence="10">
    <location>
        <begin position="1"/>
        <end position="239"/>
    </location>
</feature>
<evidence type="ECO:0000256" key="7">
    <source>
        <dbReference type="ARBA" id="ARBA00032577"/>
    </source>
</evidence>
<dbReference type="Pfam" id="PF07973">
    <property type="entry name" value="tRNA_SAD"/>
    <property type="match status" value="1"/>
</dbReference>
<keyword evidence="5" id="KW-0862">Zinc</keyword>
<dbReference type="STRING" id="545695.TREAZ_1890"/>
<evidence type="ECO:0000313" key="11">
    <source>
        <dbReference type="EMBL" id="AEF80980.1"/>
    </source>
</evidence>
<dbReference type="GO" id="GO:0006419">
    <property type="term" value="P:alanyl-tRNA aminoacylation"/>
    <property type="evidence" value="ECO:0007669"/>
    <property type="project" value="InterPro"/>
</dbReference>
<dbReference type="GO" id="GO:0002161">
    <property type="term" value="F:aminoacyl-tRNA deacylase activity"/>
    <property type="evidence" value="ECO:0007669"/>
    <property type="project" value="UniProtKB-ARBA"/>
</dbReference>
<evidence type="ECO:0000256" key="2">
    <source>
        <dbReference type="ARBA" id="ARBA00004496"/>
    </source>
</evidence>
<sequence>MPTEKLYYDFCSGDIFNARILELRPLGDKAAIILDKTIFYPEGGGQGGDRGTINGIPLLDVQEKNREILHLVSSTSGLVLGEVALQLDAKRRRDLTVSHSAQHLLSGTILRLTGKHTVSMHLGDEVCTIDVDAQELTEDALLAVEEAVADAIEENHPLAIHLCPPEKVESFPLRKVPPQGEEVIRVVEIEGCDFSPCCGTHIKSTGEIGMLRILGAEKHKGMTRLMFIAGRRCLADSRSLRKNGDIISRLLKVPVAEIGRGVLDYMDKAAAIEKRLKVMEEDAARVKAEALVKKASQPAAGTDSTGAARNASAIFEAYTDSDIDEILRIGRMAQKLTDKILVLVSERDLKFCCLCGAKGVDVRPLVKDAFERADGKGGGGPSFFQGSFASPEALAEFMKAVRV</sequence>
<dbReference type="SUPFAM" id="SSF55186">
    <property type="entry name" value="ThrRS/AlaRS common domain"/>
    <property type="match status" value="1"/>
</dbReference>
<feature type="coiled-coil region" evidence="9">
    <location>
        <begin position="262"/>
        <end position="289"/>
    </location>
</feature>